<keyword evidence="2 4" id="KW-0378">Hydrolase</keyword>
<dbReference type="SUPFAM" id="SSF55811">
    <property type="entry name" value="Nudix"/>
    <property type="match status" value="1"/>
</dbReference>
<dbReference type="Proteomes" id="UP000054823">
    <property type="component" value="Unassembled WGS sequence"/>
</dbReference>
<organism evidence="4 5">
    <name type="scientific">Shimia marina</name>
    <dbReference type="NCBI Taxonomy" id="321267"/>
    <lineage>
        <taxon>Bacteria</taxon>
        <taxon>Pseudomonadati</taxon>
        <taxon>Pseudomonadota</taxon>
        <taxon>Alphaproteobacteria</taxon>
        <taxon>Rhodobacterales</taxon>
        <taxon>Roseobacteraceae</taxon>
    </lineage>
</organism>
<proteinExistence type="predicted"/>
<dbReference type="RefSeq" id="WP_058238795.1">
    <property type="nucleotide sequence ID" value="NZ_CYPW01000006.1"/>
</dbReference>
<gene>
    <name evidence="4" type="ORF">SHM7688_00934</name>
</gene>
<protein>
    <submittedName>
        <fullName evidence="4">Adenosine nucleotide hydrolase NudE</fullName>
    </submittedName>
</protein>
<feature type="domain" description="Nudix hydrolase" evidence="3">
    <location>
        <begin position="40"/>
        <end position="169"/>
    </location>
</feature>
<dbReference type="InterPro" id="IPR020084">
    <property type="entry name" value="NUDIX_hydrolase_CS"/>
</dbReference>
<dbReference type="STRING" id="321267.SHM7688_00934"/>
<dbReference type="Pfam" id="PF00293">
    <property type="entry name" value="NUDIX"/>
    <property type="match status" value="1"/>
</dbReference>
<reference evidence="4 5" key="1">
    <citation type="submission" date="2015-09" db="EMBL/GenBank/DDBJ databases">
        <authorList>
            <consortium name="Swine Surveillance"/>
        </authorList>
    </citation>
    <scope>NUCLEOTIDE SEQUENCE [LARGE SCALE GENOMIC DNA]</scope>
    <source>
        <strain evidence="4 5">CECT 7688</strain>
    </source>
</reference>
<dbReference type="PROSITE" id="PS51462">
    <property type="entry name" value="NUDIX"/>
    <property type="match status" value="1"/>
</dbReference>
<evidence type="ECO:0000259" key="3">
    <source>
        <dbReference type="PROSITE" id="PS51462"/>
    </source>
</evidence>
<evidence type="ECO:0000256" key="1">
    <source>
        <dbReference type="ARBA" id="ARBA00001946"/>
    </source>
</evidence>
<dbReference type="GO" id="GO:0016787">
    <property type="term" value="F:hydrolase activity"/>
    <property type="evidence" value="ECO:0007669"/>
    <property type="project" value="UniProtKB-KW"/>
</dbReference>
<sequence length="178" mass="20081">MTWKILSSQQLMKRPPFLEIEQQQVEVRPGQIVDDFYQVHLMDFALVIPFLEDGRVEVIRQYKHGPRREVLGFPAGHVDPGEEPGPAATRELLEETGLAPAQMRHLGSYVDHGNARVCQGHYYVAQGCRRAARPDPGDLEDFAYETLTPQEIDAAIKAGDFGVMHHVAAWGLWKIHNS</sequence>
<accession>A0A0P1EMF1</accession>
<evidence type="ECO:0000313" key="4">
    <source>
        <dbReference type="EMBL" id="CUH51497.1"/>
    </source>
</evidence>
<name>A0A0P1EMF1_9RHOB</name>
<comment type="cofactor">
    <cofactor evidence="1">
        <name>Mg(2+)</name>
        <dbReference type="ChEBI" id="CHEBI:18420"/>
    </cofactor>
</comment>
<dbReference type="EMBL" id="CYPW01000006">
    <property type="protein sequence ID" value="CUH51497.1"/>
    <property type="molecule type" value="Genomic_DNA"/>
</dbReference>
<dbReference type="AlphaFoldDB" id="A0A0P1EMF1"/>
<dbReference type="Gene3D" id="3.90.79.10">
    <property type="entry name" value="Nucleoside Triphosphate Pyrophosphohydrolase"/>
    <property type="match status" value="1"/>
</dbReference>
<keyword evidence="5" id="KW-1185">Reference proteome</keyword>
<evidence type="ECO:0000256" key="2">
    <source>
        <dbReference type="ARBA" id="ARBA00022801"/>
    </source>
</evidence>
<dbReference type="InterPro" id="IPR000086">
    <property type="entry name" value="NUDIX_hydrolase_dom"/>
</dbReference>
<dbReference type="InterPro" id="IPR015797">
    <property type="entry name" value="NUDIX_hydrolase-like_dom_sf"/>
</dbReference>
<dbReference type="CDD" id="cd03424">
    <property type="entry name" value="NUDIX_ADPRase_Nudt5_UGPPase_Nudt14"/>
    <property type="match status" value="1"/>
</dbReference>
<evidence type="ECO:0000313" key="5">
    <source>
        <dbReference type="Proteomes" id="UP000054823"/>
    </source>
</evidence>
<dbReference type="PROSITE" id="PS00893">
    <property type="entry name" value="NUDIX_BOX"/>
    <property type="match status" value="1"/>
</dbReference>
<dbReference type="OrthoDB" id="177518at2"/>